<sequence length="77" mass="8749">MNELVKIAVLENPFEAQVLSDILKDEEIPHVIRSYHDTAYDGLFQAQKGWGEIRAPLEYGKQIHEILSDVRAGNQAE</sequence>
<keyword evidence="2" id="KW-1185">Reference proteome</keyword>
<dbReference type="AlphaFoldDB" id="A0A975BBU9"/>
<name>A0A975BBU9_9BACT</name>
<proteinExistence type="predicted"/>
<protein>
    <recommendedName>
        <fullName evidence="3">DUF2007 domain-containing protein</fullName>
    </recommendedName>
</protein>
<dbReference type="RefSeq" id="WP_207688326.1">
    <property type="nucleotide sequence ID" value="NZ_CP061799.1"/>
</dbReference>
<evidence type="ECO:0000313" key="1">
    <source>
        <dbReference type="EMBL" id="QTA82385.1"/>
    </source>
</evidence>
<dbReference type="KEGG" id="dli:dnl_47600"/>
<gene>
    <name evidence="1" type="ORF">dnl_47600</name>
</gene>
<dbReference type="Proteomes" id="UP000663720">
    <property type="component" value="Chromosome"/>
</dbReference>
<evidence type="ECO:0000313" key="2">
    <source>
        <dbReference type="Proteomes" id="UP000663720"/>
    </source>
</evidence>
<reference evidence="1" key="1">
    <citation type="journal article" date="2021" name="Microb. Physiol.">
        <title>Proteogenomic Insights into the Physiology of Marine, Sulfate-Reducing, Filamentous Desulfonema limicola and Desulfonema magnum.</title>
        <authorList>
            <person name="Schnaars V."/>
            <person name="Wohlbrand L."/>
            <person name="Scheve S."/>
            <person name="Hinrichs C."/>
            <person name="Reinhardt R."/>
            <person name="Rabus R."/>
        </authorList>
    </citation>
    <scope>NUCLEOTIDE SEQUENCE</scope>
    <source>
        <strain evidence="1">5ac10</strain>
    </source>
</reference>
<evidence type="ECO:0008006" key="3">
    <source>
        <dbReference type="Google" id="ProtNLM"/>
    </source>
</evidence>
<accession>A0A975BBU9</accession>
<dbReference type="EMBL" id="CP061799">
    <property type="protein sequence ID" value="QTA82385.1"/>
    <property type="molecule type" value="Genomic_DNA"/>
</dbReference>
<organism evidence="1 2">
    <name type="scientific">Desulfonema limicola</name>
    <dbReference type="NCBI Taxonomy" id="45656"/>
    <lineage>
        <taxon>Bacteria</taxon>
        <taxon>Pseudomonadati</taxon>
        <taxon>Thermodesulfobacteriota</taxon>
        <taxon>Desulfobacteria</taxon>
        <taxon>Desulfobacterales</taxon>
        <taxon>Desulfococcaceae</taxon>
        <taxon>Desulfonema</taxon>
    </lineage>
</organism>